<dbReference type="Proteomes" id="UP001596116">
    <property type="component" value="Unassembled WGS sequence"/>
</dbReference>
<evidence type="ECO:0000313" key="1">
    <source>
        <dbReference type="EMBL" id="MFC6035139.1"/>
    </source>
</evidence>
<organism evidence="1 2">
    <name type="scientific">Hyphococcus aureus</name>
    <dbReference type="NCBI Taxonomy" id="2666033"/>
    <lineage>
        <taxon>Bacteria</taxon>
        <taxon>Pseudomonadati</taxon>
        <taxon>Pseudomonadota</taxon>
        <taxon>Alphaproteobacteria</taxon>
        <taxon>Parvularculales</taxon>
        <taxon>Parvularculaceae</taxon>
        <taxon>Hyphococcus</taxon>
    </lineage>
</organism>
<gene>
    <name evidence="1" type="ORF">ACFMB1_06255</name>
</gene>
<evidence type="ECO:0000313" key="2">
    <source>
        <dbReference type="Proteomes" id="UP001596116"/>
    </source>
</evidence>
<protein>
    <recommendedName>
        <fullName evidence="3">STAS/SEC14 domain-containing protein</fullName>
    </recommendedName>
</protein>
<proteinExistence type="predicted"/>
<keyword evidence="2" id="KW-1185">Reference proteome</keyword>
<evidence type="ECO:0008006" key="3">
    <source>
        <dbReference type="Google" id="ProtNLM"/>
    </source>
</evidence>
<sequence>MPYETTWSDRGVHWRYYGDVTAAETRLADAEFYGDARADRSIFQLIDLRDVTRLDFPEHDQELTAAIDGAASISTPLVRVAFIVPDDRFDEALKIYLELINRTSWSARIFTDPQTAEDWCERRGENPISESRRRFVAGGSGA</sequence>
<accession>A0ABW1KT95</accession>
<reference evidence="1 2" key="1">
    <citation type="submission" date="2024-09" db="EMBL/GenBank/DDBJ databases">
        <authorList>
            <person name="Zhang Z.-H."/>
        </authorList>
    </citation>
    <scope>NUCLEOTIDE SEQUENCE [LARGE SCALE GENOMIC DNA]</scope>
    <source>
        <strain evidence="1 2">HHTR114</strain>
    </source>
</reference>
<dbReference type="RefSeq" id="WP_379879532.1">
    <property type="nucleotide sequence ID" value="NZ_JBHPON010000001.1"/>
</dbReference>
<dbReference type="EMBL" id="JBHPON010000001">
    <property type="protein sequence ID" value="MFC6035139.1"/>
    <property type="molecule type" value="Genomic_DNA"/>
</dbReference>
<name>A0ABW1KT95_9PROT</name>
<comment type="caution">
    <text evidence="1">The sequence shown here is derived from an EMBL/GenBank/DDBJ whole genome shotgun (WGS) entry which is preliminary data.</text>
</comment>